<dbReference type="Pfam" id="PF08027">
    <property type="entry name" value="Albumin_I"/>
    <property type="match status" value="1"/>
</dbReference>
<keyword evidence="5" id="KW-1015">Disulfide bond</keyword>
<evidence type="ECO:0000256" key="4">
    <source>
        <dbReference type="ARBA" id="ARBA00023129"/>
    </source>
</evidence>
<reference evidence="7 8" key="1">
    <citation type="submission" date="2020-05" db="EMBL/GenBank/DDBJ databases">
        <title>Vigna angularis (adzuki bean) Var. LongXiaoDou No. 4 denovo assembly.</title>
        <authorList>
            <person name="Xiang H."/>
        </authorList>
    </citation>
    <scope>NUCLEOTIDE SEQUENCE [LARGE SCALE GENOMIC DNA]</scope>
    <source>
        <tissue evidence="7">Leaf</tissue>
    </source>
</reference>
<organism evidence="7 8">
    <name type="scientific">Phaseolus angularis</name>
    <name type="common">Azuki bean</name>
    <name type="synonym">Vigna angularis</name>
    <dbReference type="NCBI Taxonomy" id="3914"/>
    <lineage>
        <taxon>Eukaryota</taxon>
        <taxon>Viridiplantae</taxon>
        <taxon>Streptophyta</taxon>
        <taxon>Embryophyta</taxon>
        <taxon>Tracheophyta</taxon>
        <taxon>Spermatophyta</taxon>
        <taxon>Magnoliopsida</taxon>
        <taxon>eudicotyledons</taxon>
        <taxon>Gunneridae</taxon>
        <taxon>Pentapetalae</taxon>
        <taxon>rosids</taxon>
        <taxon>fabids</taxon>
        <taxon>Fabales</taxon>
        <taxon>Fabaceae</taxon>
        <taxon>Papilionoideae</taxon>
        <taxon>50 kb inversion clade</taxon>
        <taxon>NPAAA clade</taxon>
        <taxon>indigoferoid/millettioid clade</taxon>
        <taxon>Phaseoleae</taxon>
        <taxon>Vigna</taxon>
    </lineage>
</organism>
<gene>
    <name evidence="7" type="ORF">HKW66_Vig0228210</name>
</gene>
<dbReference type="Proteomes" id="UP000743370">
    <property type="component" value="Unassembled WGS sequence"/>
</dbReference>
<dbReference type="InterPro" id="IPR032000">
    <property type="entry name" value="Albumin_I_a"/>
</dbReference>
<feature type="domain" description="Albumin I chain a" evidence="6">
    <location>
        <begin position="94"/>
        <end position="141"/>
    </location>
</feature>
<comment type="caution">
    <text evidence="7">The sequence shown here is derived from an EMBL/GenBank/DDBJ whole genome shotgun (WGS) entry which is preliminary data.</text>
</comment>
<keyword evidence="2" id="KW-0758">Storage protein</keyword>
<dbReference type="EMBL" id="JABFOF010000005">
    <property type="protein sequence ID" value="KAG2396546.1"/>
    <property type="molecule type" value="Genomic_DNA"/>
</dbReference>
<keyword evidence="3" id="KW-0960">Knottin</keyword>
<keyword evidence="1" id="KW-0800">Toxin</keyword>
<evidence type="ECO:0000256" key="2">
    <source>
        <dbReference type="ARBA" id="ARBA00022761"/>
    </source>
</evidence>
<evidence type="ECO:0000256" key="5">
    <source>
        <dbReference type="ARBA" id="ARBA00023157"/>
    </source>
</evidence>
<sequence length="151" mass="16426">MTATDDCATDDWKVTVQTDATSEQRQIIADVKTDYKTCACTSTLIEAVECSGACSPFEMPPCRSTDCRCVPVALVGGFCIYPTGLSSVAKMIDEHPNLCQSDDECMKKGSGNFCARYPNHYVDYGWCFDSDSEALKGFLAMHSKVSAAITK</sequence>
<protein>
    <submittedName>
        <fullName evidence="7">Albumin-1 protein</fullName>
    </submittedName>
</protein>
<evidence type="ECO:0000256" key="3">
    <source>
        <dbReference type="ARBA" id="ARBA00022854"/>
    </source>
</evidence>
<dbReference type="Pfam" id="PF16720">
    <property type="entry name" value="Albumin_I_a"/>
    <property type="match status" value="1"/>
</dbReference>
<evidence type="ECO:0000313" key="8">
    <source>
        <dbReference type="Proteomes" id="UP000743370"/>
    </source>
</evidence>
<keyword evidence="4" id="KW-0708">Seed storage protein</keyword>
<dbReference type="GO" id="GO:0090729">
    <property type="term" value="F:toxin activity"/>
    <property type="evidence" value="ECO:0007669"/>
    <property type="project" value="UniProtKB-KW"/>
</dbReference>
<name>A0A8T0KAC6_PHAAN</name>
<dbReference type="GO" id="GO:0045735">
    <property type="term" value="F:nutrient reservoir activity"/>
    <property type="evidence" value="ECO:0007669"/>
    <property type="project" value="UniProtKB-KW"/>
</dbReference>
<proteinExistence type="predicted"/>
<dbReference type="InterPro" id="IPR012512">
    <property type="entry name" value="Albumin_I"/>
</dbReference>
<accession>A0A8T0KAC6</accession>
<evidence type="ECO:0000256" key="1">
    <source>
        <dbReference type="ARBA" id="ARBA00022656"/>
    </source>
</evidence>
<dbReference type="SUPFAM" id="SSF57059">
    <property type="entry name" value="omega toxin-like"/>
    <property type="match status" value="1"/>
</dbReference>
<evidence type="ECO:0000259" key="6">
    <source>
        <dbReference type="Pfam" id="PF16720"/>
    </source>
</evidence>
<evidence type="ECO:0000313" key="7">
    <source>
        <dbReference type="EMBL" id="KAG2396546.1"/>
    </source>
</evidence>
<dbReference type="AlphaFoldDB" id="A0A8T0KAC6"/>